<dbReference type="Pfam" id="PF01075">
    <property type="entry name" value="Glyco_transf_9"/>
    <property type="match status" value="1"/>
</dbReference>
<keyword evidence="2" id="KW-1185">Reference proteome</keyword>
<protein>
    <submittedName>
        <fullName evidence="1">Uncharacterized protein</fullName>
    </submittedName>
</protein>
<name>A0A0B6S9E6_BURPL</name>
<reference evidence="1 2" key="2">
    <citation type="journal article" date="2016" name="Appl. Microbiol. Biotechnol.">
        <title>Mutations improving production and secretion of extracellular lipase by Burkholderia glumae PG1.</title>
        <authorList>
            <person name="Knapp A."/>
            <person name="Voget S."/>
            <person name="Gao R."/>
            <person name="Zaburannyi N."/>
            <person name="Krysciak D."/>
            <person name="Breuer M."/>
            <person name="Hauer B."/>
            <person name="Streit W.R."/>
            <person name="Muller R."/>
            <person name="Daniel R."/>
            <person name="Jaeger K.E."/>
        </authorList>
    </citation>
    <scope>NUCLEOTIDE SEQUENCE [LARGE SCALE GENOMIC DNA]</scope>
    <source>
        <strain evidence="1 2">PG1</strain>
    </source>
</reference>
<evidence type="ECO:0000313" key="1">
    <source>
        <dbReference type="EMBL" id="AJK48846.1"/>
    </source>
</evidence>
<dbReference type="HOGENOM" id="CLU_010140_0_3_4"/>
<dbReference type="Gene3D" id="3.40.50.2000">
    <property type="entry name" value="Glycogen Phosphorylase B"/>
    <property type="match status" value="1"/>
</dbReference>
<accession>A0A0B6S9E6</accession>
<dbReference type="GO" id="GO:0016757">
    <property type="term" value="F:glycosyltransferase activity"/>
    <property type="evidence" value="ECO:0007669"/>
    <property type="project" value="InterPro"/>
</dbReference>
<dbReference type="Proteomes" id="UP000031838">
    <property type="component" value="Chromosome 2"/>
</dbReference>
<proteinExistence type="predicted"/>
<dbReference type="EMBL" id="CP002581">
    <property type="protein sequence ID" value="AJK48846.1"/>
    <property type="molecule type" value="Genomic_DNA"/>
</dbReference>
<organism evidence="1 2">
    <name type="scientific">Burkholderia plantarii</name>
    <dbReference type="NCBI Taxonomy" id="41899"/>
    <lineage>
        <taxon>Bacteria</taxon>
        <taxon>Pseudomonadati</taxon>
        <taxon>Pseudomonadota</taxon>
        <taxon>Betaproteobacteria</taxon>
        <taxon>Burkholderiales</taxon>
        <taxon>Burkholderiaceae</taxon>
        <taxon>Burkholderia</taxon>
    </lineage>
</organism>
<dbReference type="AlphaFoldDB" id="A0A0B6S9E6"/>
<reference evidence="2" key="1">
    <citation type="submission" date="2011-03" db="EMBL/GenBank/DDBJ databases">
        <authorList>
            <person name="Voget S."/>
            <person name="Streit W.R."/>
            <person name="Jaeger K.E."/>
            <person name="Daniel R."/>
        </authorList>
    </citation>
    <scope>NUCLEOTIDE SEQUENCE [LARGE SCALE GENOMIC DNA]</scope>
    <source>
        <strain evidence="2">PG1</strain>
    </source>
</reference>
<gene>
    <name evidence="1" type="ORF">BGL_2c07620</name>
</gene>
<dbReference type="RefSeq" id="WP_042627412.1">
    <property type="nucleotide sequence ID" value="NZ_CP002581.1"/>
</dbReference>
<dbReference type="InterPro" id="IPR002201">
    <property type="entry name" value="Glyco_trans_9"/>
</dbReference>
<evidence type="ECO:0000313" key="2">
    <source>
        <dbReference type="Proteomes" id="UP000031838"/>
    </source>
</evidence>
<dbReference type="SUPFAM" id="SSF53756">
    <property type="entry name" value="UDP-Glycosyltransferase/glycogen phosphorylase"/>
    <property type="match status" value="1"/>
</dbReference>
<sequence length="425" mass="45953">MSDDAALASAYLAYLNTPNDDTGLALARGLREAGHAAAASAQITRCAASASTPLALALAGIEMNHLGRFAEAEALLARAEAGLADDPNRYVIRFEQTIARYGQGRYRDAHRLFRELRDAPHRARVVETLYPGHGGSFDWAERKFLGHHDPVAGKRVLVMMEGGAGDLFMHSRYFACLREEGAASVDVQVGELARGVLREDGFVRESGPQVGALADQCDCVTWLFNLFARYQTSPYQPRFDTPYLDTPPPSALPDAVRAALDAPGLTRIGLVWRSESGVRHEPYRSLALDTLAPLLAQPGCRFYSLQVGHAGEARRDAERAAIAAHGIVDLAPALHRFADTAAVLGQLDLLVSIDTGAAHLAAALGRPVWLLLSHAGDSRWLDHVDFTPWYPCMRLFRQPVLGDWRTPVAAAAAALAAGEHAERAA</sequence>
<dbReference type="SUPFAM" id="SSF48452">
    <property type="entry name" value="TPR-like"/>
    <property type="match status" value="1"/>
</dbReference>
<dbReference type="InterPro" id="IPR011990">
    <property type="entry name" value="TPR-like_helical_dom_sf"/>
</dbReference>
<dbReference type="KEGG" id="bgp:BGL_2c07620"/>